<evidence type="ECO:0000313" key="2">
    <source>
        <dbReference type="Proteomes" id="UP000217790"/>
    </source>
</evidence>
<dbReference type="InParanoid" id="A0A2H3CN45"/>
<dbReference type="Proteomes" id="UP000217790">
    <property type="component" value="Unassembled WGS sequence"/>
</dbReference>
<reference evidence="2" key="1">
    <citation type="journal article" date="2017" name="Nat. Ecol. Evol.">
        <title>Genome expansion and lineage-specific genetic innovations in the forest pathogenic fungi Armillaria.</title>
        <authorList>
            <person name="Sipos G."/>
            <person name="Prasanna A.N."/>
            <person name="Walter M.C."/>
            <person name="O'Connor E."/>
            <person name="Balint B."/>
            <person name="Krizsan K."/>
            <person name="Kiss B."/>
            <person name="Hess J."/>
            <person name="Varga T."/>
            <person name="Slot J."/>
            <person name="Riley R."/>
            <person name="Boka B."/>
            <person name="Rigling D."/>
            <person name="Barry K."/>
            <person name="Lee J."/>
            <person name="Mihaltcheva S."/>
            <person name="LaButti K."/>
            <person name="Lipzen A."/>
            <person name="Waldron R."/>
            <person name="Moloney N.M."/>
            <person name="Sperisen C."/>
            <person name="Kredics L."/>
            <person name="Vagvoelgyi C."/>
            <person name="Patrignani A."/>
            <person name="Fitzpatrick D."/>
            <person name="Nagy I."/>
            <person name="Doyle S."/>
            <person name="Anderson J.B."/>
            <person name="Grigoriev I.V."/>
            <person name="Gueldener U."/>
            <person name="Muensterkoetter M."/>
            <person name="Nagy L.G."/>
        </authorList>
    </citation>
    <scope>NUCLEOTIDE SEQUENCE [LARGE SCALE GENOMIC DNA]</scope>
    <source>
        <strain evidence="2">Ar21-2</strain>
    </source>
</reference>
<keyword evidence="2" id="KW-1185">Reference proteome</keyword>
<sequence length="149" mass="16395">MAIIGLLAKKSKNKDDDGHEGAVSQHYGYSHQLIKPVYICMGSKKQPIPGTLAQRSNDYLTGILPDLKDAQLKHGRAFLMSTSSKASSRVTGNTLMTGRWTSCMLAFIEIRRILAEIRNMKETASNEGSVDSGSRKYFSTHGSIEGHIH</sequence>
<name>A0A2H3CN45_ARMGA</name>
<evidence type="ECO:0000313" key="1">
    <source>
        <dbReference type="EMBL" id="PBK84445.1"/>
    </source>
</evidence>
<proteinExistence type="predicted"/>
<accession>A0A2H3CN45</accession>
<dbReference type="EMBL" id="KZ293698">
    <property type="protein sequence ID" value="PBK84445.1"/>
    <property type="molecule type" value="Genomic_DNA"/>
</dbReference>
<gene>
    <name evidence="1" type="ORF">ARMGADRAFT_1037165</name>
</gene>
<protein>
    <submittedName>
        <fullName evidence="1">Uncharacterized protein</fullName>
    </submittedName>
</protein>
<organism evidence="1 2">
    <name type="scientific">Armillaria gallica</name>
    <name type="common">Bulbous honey fungus</name>
    <name type="synonym">Armillaria bulbosa</name>
    <dbReference type="NCBI Taxonomy" id="47427"/>
    <lineage>
        <taxon>Eukaryota</taxon>
        <taxon>Fungi</taxon>
        <taxon>Dikarya</taxon>
        <taxon>Basidiomycota</taxon>
        <taxon>Agaricomycotina</taxon>
        <taxon>Agaricomycetes</taxon>
        <taxon>Agaricomycetidae</taxon>
        <taxon>Agaricales</taxon>
        <taxon>Marasmiineae</taxon>
        <taxon>Physalacriaceae</taxon>
        <taxon>Armillaria</taxon>
    </lineage>
</organism>
<dbReference type="AlphaFoldDB" id="A0A2H3CN45"/>